<comment type="caution">
    <text evidence="6">The sequence shown here is derived from an EMBL/GenBank/DDBJ whole genome shotgun (WGS) entry which is preliminary data.</text>
</comment>
<dbReference type="InterPro" id="IPR000847">
    <property type="entry name" value="LysR_HTH_N"/>
</dbReference>
<reference evidence="6" key="1">
    <citation type="journal article" date="2014" name="Int. J. Syst. Evol. Microbiol.">
        <title>Complete genome sequence of Corynebacterium casei LMG S-19264T (=DSM 44701T), isolated from a smear-ripened cheese.</title>
        <authorList>
            <consortium name="US DOE Joint Genome Institute (JGI-PGF)"/>
            <person name="Walter F."/>
            <person name="Albersmeier A."/>
            <person name="Kalinowski J."/>
            <person name="Ruckert C."/>
        </authorList>
    </citation>
    <scope>NUCLEOTIDE SEQUENCE</scope>
    <source>
        <strain evidence="6">NBRC 101628</strain>
    </source>
</reference>
<gene>
    <name evidence="6" type="primary">ilvY</name>
    <name evidence="6" type="ORF">GCM10007895_05640</name>
</gene>
<dbReference type="NCBIfam" id="NF008722">
    <property type="entry name" value="PRK11716.1"/>
    <property type="match status" value="1"/>
</dbReference>
<feature type="domain" description="HTH lysR-type" evidence="5">
    <location>
        <begin position="1"/>
        <end position="58"/>
    </location>
</feature>
<accession>A0AA37RSL3</accession>
<comment type="similarity">
    <text evidence="1">Belongs to the LysR transcriptional regulatory family.</text>
</comment>
<dbReference type="InterPro" id="IPR005119">
    <property type="entry name" value="LysR_subst-bd"/>
</dbReference>
<dbReference type="InterPro" id="IPR037404">
    <property type="entry name" value="IlvY_PBP2"/>
</dbReference>
<proteinExistence type="inferred from homology"/>
<dbReference type="Gene3D" id="1.10.10.10">
    <property type="entry name" value="Winged helix-like DNA-binding domain superfamily/Winged helix DNA-binding domain"/>
    <property type="match status" value="1"/>
</dbReference>
<evidence type="ECO:0000259" key="5">
    <source>
        <dbReference type="PROSITE" id="PS50931"/>
    </source>
</evidence>
<dbReference type="CDD" id="cd08430">
    <property type="entry name" value="PBP2_IlvY"/>
    <property type="match status" value="1"/>
</dbReference>
<dbReference type="FunFam" id="1.10.10.10:FF:000001">
    <property type="entry name" value="LysR family transcriptional regulator"/>
    <property type="match status" value="1"/>
</dbReference>
<keyword evidence="4" id="KW-0804">Transcription</keyword>
<dbReference type="GO" id="GO:0003700">
    <property type="term" value="F:DNA-binding transcription factor activity"/>
    <property type="evidence" value="ECO:0007669"/>
    <property type="project" value="InterPro"/>
</dbReference>
<keyword evidence="7" id="KW-1185">Reference proteome</keyword>
<evidence type="ECO:0000256" key="3">
    <source>
        <dbReference type="ARBA" id="ARBA00023125"/>
    </source>
</evidence>
<dbReference type="PANTHER" id="PTHR30126">
    <property type="entry name" value="HTH-TYPE TRANSCRIPTIONAL REGULATOR"/>
    <property type="match status" value="1"/>
</dbReference>
<dbReference type="InterPro" id="IPR036390">
    <property type="entry name" value="WH_DNA-bd_sf"/>
</dbReference>
<keyword evidence="2" id="KW-0805">Transcription regulation</keyword>
<dbReference type="GO" id="GO:0000976">
    <property type="term" value="F:transcription cis-regulatory region binding"/>
    <property type="evidence" value="ECO:0007669"/>
    <property type="project" value="TreeGrafter"/>
</dbReference>
<evidence type="ECO:0000256" key="1">
    <source>
        <dbReference type="ARBA" id="ARBA00009437"/>
    </source>
</evidence>
<evidence type="ECO:0000256" key="4">
    <source>
        <dbReference type="ARBA" id="ARBA00023163"/>
    </source>
</evidence>
<keyword evidence="3" id="KW-0238">DNA-binding</keyword>
<dbReference type="Proteomes" id="UP001161422">
    <property type="component" value="Unassembled WGS sequence"/>
</dbReference>
<dbReference type="SUPFAM" id="SSF53850">
    <property type="entry name" value="Periplasmic binding protein-like II"/>
    <property type="match status" value="1"/>
</dbReference>
<dbReference type="Gene3D" id="3.40.190.290">
    <property type="match status" value="1"/>
</dbReference>
<sequence>MDIRSLRLFLHLSQTLHFAKTAQQMHVSPSTLSRCIQRLEEQVGQPILKRDNRTVTLTHAGIEFLKFARQTLDNWQSLKQQIADSSGFVTGELKLFCSVTAVYSHLPGILERFRQDYPKIEIQLTTGDPSLAVDLIQRNQVDVAITAHPDVLPEAVYFSELDEIPLLVIGPALAGSVNSLISQSQIPWAELPFILPDHGPARRRADAWFKTMEFEPKIYAKVSGHEALVSMVALGCGVGIAPSVVVDNSPVKDRITTLPSSANIEPFTIGVVAQKRRVQDPILAAFLSIVN</sequence>
<evidence type="ECO:0000313" key="6">
    <source>
        <dbReference type="EMBL" id="GLP95258.1"/>
    </source>
</evidence>
<dbReference type="EMBL" id="BSNC01000002">
    <property type="protein sequence ID" value="GLP95258.1"/>
    <property type="molecule type" value="Genomic_DNA"/>
</dbReference>
<dbReference type="AlphaFoldDB" id="A0AA37RSL3"/>
<name>A0AA37RSL3_9GAMM</name>
<protein>
    <submittedName>
        <fullName evidence="6">Transcriptional regulator IlvY</fullName>
    </submittedName>
</protein>
<dbReference type="SUPFAM" id="SSF46785">
    <property type="entry name" value="Winged helix' DNA-binding domain"/>
    <property type="match status" value="1"/>
</dbReference>
<dbReference type="RefSeq" id="WP_095506587.1">
    <property type="nucleotide sequence ID" value="NZ_BSNC01000002.1"/>
</dbReference>
<evidence type="ECO:0000313" key="7">
    <source>
        <dbReference type="Proteomes" id="UP001161422"/>
    </source>
</evidence>
<reference evidence="6" key="2">
    <citation type="submission" date="2023-01" db="EMBL/GenBank/DDBJ databases">
        <title>Draft genome sequence of Paraferrimonas sedimenticola strain NBRC 101628.</title>
        <authorList>
            <person name="Sun Q."/>
            <person name="Mori K."/>
        </authorList>
    </citation>
    <scope>NUCLEOTIDE SEQUENCE</scope>
    <source>
        <strain evidence="6">NBRC 101628</strain>
    </source>
</reference>
<dbReference type="PROSITE" id="PS50931">
    <property type="entry name" value="HTH_LYSR"/>
    <property type="match status" value="1"/>
</dbReference>
<evidence type="ECO:0000256" key="2">
    <source>
        <dbReference type="ARBA" id="ARBA00023015"/>
    </source>
</evidence>
<organism evidence="6 7">
    <name type="scientific">Paraferrimonas sedimenticola</name>
    <dbReference type="NCBI Taxonomy" id="375674"/>
    <lineage>
        <taxon>Bacteria</taxon>
        <taxon>Pseudomonadati</taxon>
        <taxon>Pseudomonadota</taxon>
        <taxon>Gammaproteobacteria</taxon>
        <taxon>Alteromonadales</taxon>
        <taxon>Ferrimonadaceae</taxon>
        <taxon>Paraferrimonas</taxon>
    </lineage>
</organism>
<dbReference type="Pfam" id="PF00126">
    <property type="entry name" value="HTH_1"/>
    <property type="match status" value="1"/>
</dbReference>
<dbReference type="Pfam" id="PF03466">
    <property type="entry name" value="LysR_substrate"/>
    <property type="match status" value="1"/>
</dbReference>
<dbReference type="InterPro" id="IPR036388">
    <property type="entry name" value="WH-like_DNA-bd_sf"/>
</dbReference>
<dbReference type="PANTHER" id="PTHR30126:SF81">
    <property type="entry name" value="HTH-TYPE TRANSCRIPTIONAL REGULATOR ILVY"/>
    <property type="match status" value="1"/>
</dbReference>